<dbReference type="Proteomes" id="UP000005237">
    <property type="component" value="Unassembled WGS sequence"/>
</dbReference>
<dbReference type="EnsemblMetazoa" id="CJA02389b.1">
    <property type="protein sequence ID" value="CJA02389b.1"/>
    <property type="gene ID" value="WBGene00121593"/>
</dbReference>
<dbReference type="PANTHER" id="PTHR18947:SF39">
    <property type="entry name" value="PROTEIN HOOK"/>
    <property type="match status" value="1"/>
</dbReference>
<dbReference type="SUPFAM" id="SSF116907">
    <property type="entry name" value="Hook domain"/>
    <property type="match status" value="1"/>
</dbReference>
<accession>A0A8R1HI84</accession>
<comment type="subcellular location">
    <subcellularLocation>
        <location evidence="1">Cytoplasm</location>
        <location evidence="1">Cytoskeleton</location>
    </subcellularLocation>
</comment>
<evidence type="ECO:0000313" key="11">
    <source>
        <dbReference type="EnsemblMetazoa" id="CJA02389b.1"/>
    </source>
</evidence>
<keyword evidence="9" id="KW-0812">Transmembrane</keyword>
<dbReference type="InterPro" id="IPR043936">
    <property type="entry name" value="HOOK_N"/>
</dbReference>
<keyword evidence="4" id="KW-0493">Microtubule</keyword>
<dbReference type="GO" id="GO:0005813">
    <property type="term" value="C:centrosome"/>
    <property type="evidence" value="ECO:0007669"/>
    <property type="project" value="TreeGrafter"/>
</dbReference>
<keyword evidence="9" id="KW-1133">Transmembrane helix</keyword>
<dbReference type="AlphaFoldDB" id="A0A8R1HI84"/>
<evidence type="ECO:0000256" key="9">
    <source>
        <dbReference type="SAM" id="Phobius"/>
    </source>
</evidence>
<proteinExistence type="inferred from homology"/>
<evidence type="ECO:0000256" key="6">
    <source>
        <dbReference type="ARBA" id="ARBA00023212"/>
    </source>
</evidence>
<keyword evidence="5 7" id="KW-0175">Coiled coil</keyword>
<feature type="compositionally biased region" description="Low complexity" evidence="8">
    <location>
        <begin position="26"/>
        <end position="38"/>
    </location>
</feature>
<dbReference type="GO" id="GO:0005737">
    <property type="term" value="C:cytoplasm"/>
    <property type="evidence" value="ECO:0007669"/>
    <property type="project" value="TreeGrafter"/>
</dbReference>
<protein>
    <submittedName>
        <fullName evidence="11">Calponin-homology (CH) domain-containing protein</fullName>
    </submittedName>
</protein>
<sequence>MIDLTNSDGGTSSDNANSSHHRYGTDSMDSDGPGRSSSRRFVVADEPTIQQNRMDLADLAIWLSGLKATEFPLDNPHDLCNGRAFAELLHEIDKDFFDSDWLDKMPMLTTPTNIVVKRSNLRRLWRKISDYITDQLHRKLPTACRWTEISERVDGFEESDLPVAVDLGMIVVTLAHIGRTQETYVQYSQSLSSKYQREIANVARMISLVMEEFPETLSGLDVSLLDESAHEQKEICMQESTSHAADGKTSRRHTLSNSESLLEAQRESHCKEKDQLLREVDRLTKALDAALLNATPSTETNVDVSLLERQNEKLRFKKREIEERFHELEAQIEQHRLNLKDLTEENDKLRSGHKDLNLVRSELHSARDAVEEWRAKATKYSEEVEVMKKRKEKEVKDLELKLDFMNSRIENFVKESTISEDNKKTMDIMRSKIGTLEANIDQMQRQEVSKSHMVNELENKLIEYKERVNELNERKDELVAERNLLQEQLALNPFSSSQSTILPSPFSEKPQELPQEITIKRLRERIQELETLEPLQGEIIILKSRIGVLEEENLVLSKRKEDLQREVNEYKEKELEKSQKLHVSNDVLELKVQIEKANVELERLREVQARGESRSADLESLVELRTRELEKEKDLLFKAKQIIDELELRSRPVGEDSITSVQQFKELQEENEQLREKVERLAIELHNVSSSLDHENRLFNSAAHQMVLNRSIDDATPTRTRAGADSVPPQTLLETQKMSGALPWSLLVLGFVFSLAWIFIKTLSAVNAPPIA</sequence>
<evidence type="ECO:0000259" key="10">
    <source>
        <dbReference type="PROSITE" id="PS50021"/>
    </source>
</evidence>
<evidence type="ECO:0000256" key="1">
    <source>
        <dbReference type="ARBA" id="ARBA00004245"/>
    </source>
</evidence>
<keyword evidence="9" id="KW-0472">Membrane</keyword>
<feature type="coiled-coil region" evidence="7">
    <location>
        <begin position="266"/>
        <end position="488"/>
    </location>
</feature>
<evidence type="ECO:0000256" key="5">
    <source>
        <dbReference type="ARBA" id="ARBA00023054"/>
    </source>
</evidence>
<dbReference type="Gene3D" id="1.10.418.10">
    <property type="entry name" value="Calponin-like domain"/>
    <property type="match status" value="1"/>
</dbReference>
<dbReference type="GO" id="GO:0005874">
    <property type="term" value="C:microtubule"/>
    <property type="evidence" value="ECO:0007669"/>
    <property type="project" value="UniProtKB-KW"/>
</dbReference>
<dbReference type="GO" id="GO:0031122">
    <property type="term" value="P:cytoplasmic microtubule organization"/>
    <property type="evidence" value="ECO:0007669"/>
    <property type="project" value="TreeGrafter"/>
</dbReference>
<dbReference type="PROSITE" id="PS50021">
    <property type="entry name" value="CH"/>
    <property type="match status" value="1"/>
</dbReference>
<feature type="domain" description="Calponin-homology (CH)" evidence="10">
    <location>
        <begin position="53"/>
        <end position="181"/>
    </location>
</feature>
<keyword evidence="3" id="KW-0963">Cytoplasm</keyword>
<keyword evidence="6" id="KW-0206">Cytoskeleton</keyword>
<dbReference type="Pfam" id="PF19047">
    <property type="entry name" value="HOOK_N"/>
    <property type="match status" value="1"/>
</dbReference>
<dbReference type="InterPro" id="IPR001715">
    <property type="entry name" value="CH_dom"/>
</dbReference>
<feature type="coiled-coil region" evidence="7">
    <location>
        <begin position="546"/>
        <end position="691"/>
    </location>
</feature>
<evidence type="ECO:0000256" key="8">
    <source>
        <dbReference type="SAM" id="MobiDB-lite"/>
    </source>
</evidence>
<reference evidence="11" key="2">
    <citation type="submission" date="2022-06" db="UniProtKB">
        <authorList>
            <consortium name="EnsemblMetazoa"/>
        </authorList>
    </citation>
    <scope>IDENTIFICATION</scope>
    <source>
        <strain evidence="11">DF5081</strain>
    </source>
</reference>
<dbReference type="GO" id="GO:0008017">
    <property type="term" value="F:microtubule binding"/>
    <property type="evidence" value="ECO:0007669"/>
    <property type="project" value="TreeGrafter"/>
</dbReference>
<organism evidence="11 12">
    <name type="scientific">Caenorhabditis japonica</name>
    <dbReference type="NCBI Taxonomy" id="281687"/>
    <lineage>
        <taxon>Eukaryota</taxon>
        <taxon>Metazoa</taxon>
        <taxon>Ecdysozoa</taxon>
        <taxon>Nematoda</taxon>
        <taxon>Chromadorea</taxon>
        <taxon>Rhabditida</taxon>
        <taxon>Rhabditina</taxon>
        <taxon>Rhabditomorpha</taxon>
        <taxon>Rhabditoidea</taxon>
        <taxon>Rhabditidae</taxon>
        <taxon>Peloderinae</taxon>
        <taxon>Caenorhabditis</taxon>
    </lineage>
</organism>
<evidence type="ECO:0000256" key="3">
    <source>
        <dbReference type="ARBA" id="ARBA00022490"/>
    </source>
</evidence>
<reference evidence="12" key="1">
    <citation type="submission" date="2010-08" db="EMBL/GenBank/DDBJ databases">
        <authorList>
            <consortium name="Caenorhabditis japonica Sequencing Consortium"/>
            <person name="Wilson R.K."/>
        </authorList>
    </citation>
    <scope>NUCLEOTIDE SEQUENCE [LARGE SCALE GENOMIC DNA]</scope>
    <source>
        <strain evidence="12">DF5081</strain>
    </source>
</reference>
<dbReference type="PANTHER" id="PTHR18947">
    <property type="entry name" value="HOOK PROTEINS"/>
    <property type="match status" value="1"/>
</dbReference>
<feature type="compositionally biased region" description="Polar residues" evidence="8">
    <location>
        <begin position="1"/>
        <end position="18"/>
    </location>
</feature>
<dbReference type="InterPro" id="IPR036872">
    <property type="entry name" value="CH_dom_sf"/>
</dbReference>
<feature type="region of interest" description="Disordered" evidence="8">
    <location>
        <begin position="1"/>
        <end position="38"/>
    </location>
</feature>
<comment type="similarity">
    <text evidence="2">Belongs to the hook family.</text>
</comment>
<dbReference type="CDD" id="cd22211">
    <property type="entry name" value="HkD_SF"/>
    <property type="match status" value="1"/>
</dbReference>
<name>A0A8R1HI84_CAEJA</name>
<feature type="transmembrane region" description="Helical" evidence="9">
    <location>
        <begin position="741"/>
        <end position="760"/>
    </location>
</feature>
<evidence type="ECO:0000256" key="7">
    <source>
        <dbReference type="SAM" id="Coils"/>
    </source>
</evidence>
<evidence type="ECO:0000256" key="2">
    <source>
        <dbReference type="ARBA" id="ARBA00006946"/>
    </source>
</evidence>
<evidence type="ECO:0000256" key="4">
    <source>
        <dbReference type="ARBA" id="ARBA00022701"/>
    </source>
</evidence>
<dbReference type="GO" id="GO:0051959">
    <property type="term" value="F:dynein light intermediate chain binding"/>
    <property type="evidence" value="ECO:0007669"/>
    <property type="project" value="TreeGrafter"/>
</dbReference>
<dbReference type="GO" id="GO:0030705">
    <property type="term" value="P:cytoskeleton-dependent intracellular transport"/>
    <property type="evidence" value="ECO:0007669"/>
    <property type="project" value="InterPro"/>
</dbReference>
<keyword evidence="12" id="KW-1185">Reference proteome</keyword>
<evidence type="ECO:0000313" key="12">
    <source>
        <dbReference type="Proteomes" id="UP000005237"/>
    </source>
</evidence>